<organism evidence="2 3">
    <name type="scientific">SAR86 cluster bacterium</name>
    <dbReference type="NCBI Taxonomy" id="2030880"/>
    <lineage>
        <taxon>Bacteria</taxon>
        <taxon>Pseudomonadati</taxon>
        <taxon>Pseudomonadota</taxon>
        <taxon>Gammaproteobacteria</taxon>
        <taxon>SAR86 cluster</taxon>
    </lineage>
</organism>
<evidence type="ECO:0000259" key="1">
    <source>
        <dbReference type="Pfam" id="PF20091"/>
    </source>
</evidence>
<dbReference type="EMBL" id="NVWI01000012">
    <property type="protein sequence ID" value="PCJ39823.1"/>
    <property type="molecule type" value="Genomic_DNA"/>
</dbReference>
<feature type="domain" description="Alpha/beta hydrolase" evidence="1">
    <location>
        <begin position="60"/>
        <end position="477"/>
    </location>
</feature>
<gene>
    <name evidence="2" type="ORF">COA71_13135</name>
</gene>
<accession>A0A2A5C7U0</accession>
<evidence type="ECO:0000313" key="3">
    <source>
        <dbReference type="Proteomes" id="UP000228987"/>
    </source>
</evidence>
<sequence>MVVRHKKMLGMNTHRMALLLFPIALIGTMFSLPGALAAETQDLPVPLANLTEVNIPGTSIMAATGVDLASAGYTEREFYAEGQARRHDGTDASSLESATVVDDGWDYRTRLVVRAPQPNEFNGTLIVEWTNVTVGVGLEFATAEAYEYLLREGYAIAILSAQRVGVERSKTWSPDRYSDLSVDMSACGDDGASLCQGDPLSFDIFSQITQALKENVGGANAPLLGLTVENVIAIGQSQSAIRLKTYYNTIQPLYHVMDGFVYWDLSDQLRDDQTVPAISVNSEALADGFRGWSTSEYTRAWDVAGATHASLYGSQYIDDITVWDQSIIGPAGEPISFTQWIEPSCLPGMLPPFTTVDSGLVVSKAIDAVRSWIRTGEPAAPSRRFERDPTTGMMLRDADNKVLGGVRLAQFDAPIAEQVATNGTDFPCSASGYHRYYTDAELRELYGNHANYVAQVRMIMQQAVKDGYVLRHDTVAAIHEAVISDVAK</sequence>
<reference evidence="3" key="1">
    <citation type="submission" date="2017-08" db="EMBL/GenBank/DDBJ databases">
        <title>A dynamic microbial community with high functional redundancy inhabits the cold, oxic subseafloor aquifer.</title>
        <authorList>
            <person name="Tully B.J."/>
            <person name="Wheat C.G."/>
            <person name="Glazer B.T."/>
            <person name="Huber J.A."/>
        </authorList>
    </citation>
    <scope>NUCLEOTIDE SEQUENCE [LARGE SCALE GENOMIC DNA]</scope>
</reference>
<dbReference type="InterPro" id="IPR045394">
    <property type="entry name" value="Abhydrolase_dom"/>
</dbReference>
<proteinExistence type="predicted"/>
<name>A0A2A5C7U0_9GAMM</name>
<dbReference type="AlphaFoldDB" id="A0A2A5C7U0"/>
<comment type="caution">
    <text evidence="2">The sequence shown here is derived from an EMBL/GenBank/DDBJ whole genome shotgun (WGS) entry which is preliminary data.</text>
</comment>
<evidence type="ECO:0000313" key="2">
    <source>
        <dbReference type="EMBL" id="PCJ39823.1"/>
    </source>
</evidence>
<protein>
    <recommendedName>
        <fullName evidence="1">Alpha/beta hydrolase domain-containing protein</fullName>
    </recommendedName>
</protein>
<dbReference type="Pfam" id="PF20091">
    <property type="entry name" value="Abhydrolase_10"/>
    <property type="match status" value="1"/>
</dbReference>
<dbReference type="Proteomes" id="UP000228987">
    <property type="component" value="Unassembled WGS sequence"/>
</dbReference>